<gene>
    <name evidence="1" type="ORF">RPERSI_LOCUS34375</name>
</gene>
<keyword evidence="2" id="KW-1185">Reference proteome</keyword>
<organism evidence="1 2">
    <name type="scientific">Racocetra persica</name>
    <dbReference type="NCBI Taxonomy" id="160502"/>
    <lineage>
        <taxon>Eukaryota</taxon>
        <taxon>Fungi</taxon>
        <taxon>Fungi incertae sedis</taxon>
        <taxon>Mucoromycota</taxon>
        <taxon>Glomeromycotina</taxon>
        <taxon>Glomeromycetes</taxon>
        <taxon>Diversisporales</taxon>
        <taxon>Gigasporaceae</taxon>
        <taxon>Racocetra</taxon>
    </lineage>
</organism>
<comment type="caution">
    <text evidence="1">The sequence shown here is derived from an EMBL/GenBank/DDBJ whole genome shotgun (WGS) entry which is preliminary data.</text>
</comment>
<evidence type="ECO:0000313" key="2">
    <source>
        <dbReference type="Proteomes" id="UP000789920"/>
    </source>
</evidence>
<reference evidence="1" key="1">
    <citation type="submission" date="2021-06" db="EMBL/GenBank/DDBJ databases">
        <authorList>
            <person name="Kallberg Y."/>
            <person name="Tangrot J."/>
            <person name="Rosling A."/>
        </authorList>
    </citation>
    <scope>NUCLEOTIDE SEQUENCE</scope>
    <source>
        <strain evidence="1">MA461A</strain>
    </source>
</reference>
<accession>A0ACA9SR74</accession>
<evidence type="ECO:0000313" key="1">
    <source>
        <dbReference type="EMBL" id="CAG8846908.1"/>
    </source>
</evidence>
<sequence>MYKNMFAYIKPAKREEKTKEKMMVEDKKSRTIKTEFKLENLNSWILQMNPESLKEV</sequence>
<proteinExistence type="predicted"/>
<name>A0ACA9SR74_9GLOM</name>
<protein>
    <submittedName>
        <fullName evidence="1">14990_t:CDS:1</fullName>
    </submittedName>
</protein>
<dbReference type="EMBL" id="CAJVQC010153467">
    <property type="protein sequence ID" value="CAG8846908.1"/>
    <property type="molecule type" value="Genomic_DNA"/>
</dbReference>
<dbReference type="Proteomes" id="UP000789920">
    <property type="component" value="Unassembled WGS sequence"/>
</dbReference>
<feature type="non-terminal residue" evidence="1">
    <location>
        <position position="56"/>
    </location>
</feature>